<reference evidence="2 3" key="1">
    <citation type="journal article" date="2024" name="Commun. Biol.">
        <title>Comparative genomic analysis of thermophilic fungi reveals convergent evolutionary adaptations and gene losses.</title>
        <authorList>
            <person name="Steindorff A.S."/>
            <person name="Aguilar-Pontes M.V."/>
            <person name="Robinson A.J."/>
            <person name="Andreopoulos B."/>
            <person name="LaButti K."/>
            <person name="Kuo A."/>
            <person name="Mondo S."/>
            <person name="Riley R."/>
            <person name="Otillar R."/>
            <person name="Haridas S."/>
            <person name="Lipzen A."/>
            <person name="Grimwood J."/>
            <person name="Schmutz J."/>
            <person name="Clum A."/>
            <person name="Reid I.D."/>
            <person name="Moisan M.C."/>
            <person name="Butler G."/>
            <person name="Nguyen T.T.M."/>
            <person name="Dewar K."/>
            <person name="Conant G."/>
            <person name="Drula E."/>
            <person name="Henrissat B."/>
            <person name="Hansel C."/>
            <person name="Singer S."/>
            <person name="Hutchinson M.I."/>
            <person name="de Vries R.P."/>
            <person name="Natvig D.O."/>
            <person name="Powell A.J."/>
            <person name="Tsang A."/>
            <person name="Grigoriev I.V."/>
        </authorList>
    </citation>
    <scope>NUCLEOTIDE SEQUENCE [LARGE SCALE GENOMIC DNA]</scope>
    <source>
        <strain evidence="2 3">CBS 494.80</strain>
    </source>
</reference>
<comment type="caution">
    <text evidence="2">The sequence shown here is derived from an EMBL/GenBank/DDBJ whole genome shotgun (WGS) entry which is preliminary data.</text>
</comment>
<feature type="chain" id="PRO_5045555159" evidence="1">
    <location>
        <begin position="19"/>
        <end position="206"/>
    </location>
</feature>
<evidence type="ECO:0000256" key="1">
    <source>
        <dbReference type="SAM" id="SignalP"/>
    </source>
</evidence>
<evidence type="ECO:0000313" key="3">
    <source>
        <dbReference type="Proteomes" id="UP001595075"/>
    </source>
</evidence>
<gene>
    <name evidence="2" type="ORF">VTL71DRAFT_3534</name>
</gene>
<dbReference type="EMBL" id="JAZHXI010000012">
    <property type="protein sequence ID" value="KAL2065864.1"/>
    <property type="molecule type" value="Genomic_DNA"/>
</dbReference>
<dbReference type="Proteomes" id="UP001595075">
    <property type="component" value="Unassembled WGS sequence"/>
</dbReference>
<protein>
    <submittedName>
        <fullName evidence="2">Uncharacterized protein</fullName>
    </submittedName>
</protein>
<sequence>MLAKTFITSAILLSLVASSPFPGQNVPFTDAEWVILEESCLSHSDIGIQARAQNVPITESECAALELSGLSQDDIDIQSSSTVGLAFVARGKGNKVMNCERMFWEKQPLEAITSDGCHCVNSTQPPRIFVSSAYSGTDISKGHETSDTYPVFLTNQDSAKDLGAKGNVAFAIFDTIRSPAYPIDSDTWSKAMQAPFLAYLGKTHKK</sequence>
<evidence type="ECO:0000313" key="2">
    <source>
        <dbReference type="EMBL" id="KAL2065864.1"/>
    </source>
</evidence>
<name>A0ABR4C7J0_9HELO</name>
<proteinExistence type="predicted"/>
<accession>A0ABR4C7J0</accession>
<keyword evidence="1" id="KW-0732">Signal</keyword>
<organism evidence="2 3">
    <name type="scientific">Oculimacula yallundae</name>
    <dbReference type="NCBI Taxonomy" id="86028"/>
    <lineage>
        <taxon>Eukaryota</taxon>
        <taxon>Fungi</taxon>
        <taxon>Dikarya</taxon>
        <taxon>Ascomycota</taxon>
        <taxon>Pezizomycotina</taxon>
        <taxon>Leotiomycetes</taxon>
        <taxon>Helotiales</taxon>
        <taxon>Ploettnerulaceae</taxon>
        <taxon>Oculimacula</taxon>
    </lineage>
</organism>
<keyword evidence="3" id="KW-1185">Reference proteome</keyword>
<feature type="signal peptide" evidence="1">
    <location>
        <begin position="1"/>
        <end position="18"/>
    </location>
</feature>